<organism evidence="4 5">
    <name type="scientific">Prymnesium parvum</name>
    <name type="common">Toxic golden alga</name>
    <dbReference type="NCBI Taxonomy" id="97485"/>
    <lineage>
        <taxon>Eukaryota</taxon>
        <taxon>Haptista</taxon>
        <taxon>Haptophyta</taxon>
        <taxon>Prymnesiophyceae</taxon>
        <taxon>Prymnesiales</taxon>
        <taxon>Prymnesiaceae</taxon>
        <taxon>Prymnesium</taxon>
    </lineage>
</organism>
<proteinExistence type="predicted"/>
<keyword evidence="1" id="KW-0677">Repeat</keyword>
<evidence type="ECO:0000313" key="4">
    <source>
        <dbReference type="EMBL" id="KAL1522340.1"/>
    </source>
</evidence>
<evidence type="ECO:0000256" key="3">
    <source>
        <dbReference type="SAM" id="MobiDB-lite"/>
    </source>
</evidence>
<evidence type="ECO:0008006" key="6">
    <source>
        <dbReference type="Google" id="ProtNLM"/>
    </source>
</evidence>
<name>A0AB34JMW2_PRYPA</name>
<keyword evidence="2" id="KW-0802">TPR repeat</keyword>
<sequence>MGSVCSKPPVNDDNPSADPPTSDPPAPVPALPTPPPPADESIRPAAEKPASTAAAPSPPPPTPADLPSSRASAAGAEQPAPPPAADKPGAAPPPPPPATLGVSLRFLQQVWEEMWEEMSQASADVPPDPLASTAAVCTRWLIPRTAARRVSYARLAWEDNLLDDKGHPIARQATAFVSHAWGESFHNLVSALGVGDTSASHYFYVDVFCINQHAMAEVRSDKDQHAAVLEELTSCLRGCGRVVAAFTPWRTPALLARAWCLYELALAYEEGLPVDAVLPAKQHHDFFSALAADPDQVMGVLGRIDVKRATATYESDRQLIFARVEAHEGFNAVNRNVTAALRGWVIRTCCNYAAEMEAEADKALGGAALSEGLSVQQVMGMCNQAARLLQWHGHFEDAQRLYEKALRLCRSREAQGDGAAAAERVEVMVNLAGVLSQRGLRAEAIELLQTARAEQEAEGIPNVRLYAITLSNLSEPLIQSGDLPAAAAVLERCLAVLDGAAAAAAPAQPTAAEDAARLASTTATTLYNLAIIRMQQGDDAAAVRLHERALAIREPLLGASHPHVAVSLSGLAVALSKVGRASEAVGYAERAIEIREMTLGPAHPETLQAYNGLGMVYVAMPDDKEAAKAIAPLQKALEGLRMVEHSVGPVGTARVCMRKAELLTRLGGDDAKAEMMALWKEAADKLEAALGPRDSQVAMCLSKYAETLHALGRLKEAEDIYRKVLLIVDTSQNPMERGMGGAKVRMGLAEVLWSVGGERTQEAIAVAEEALQLRLGIVGEGHPIIEATRAVVEGYRASAAAMAA</sequence>
<dbReference type="InterPro" id="IPR019734">
    <property type="entry name" value="TPR_rpt"/>
</dbReference>
<dbReference type="InterPro" id="IPR011990">
    <property type="entry name" value="TPR-like_helical_dom_sf"/>
</dbReference>
<dbReference type="Pfam" id="PF13374">
    <property type="entry name" value="TPR_10"/>
    <property type="match status" value="1"/>
</dbReference>
<gene>
    <name evidence="4" type="ORF">AB1Y20_017332</name>
</gene>
<dbReference type="PANTHER" id="PTHR45641">
    <property type="entry name" value="TETRATRICOPEPTIDE REPEAT PROTEIN (AFU_ORTHOLOGUE AFUA_6G03870)"/>
    <property type="match status" value="1"/>
</dbReference>
<dbReference type="AlphaFoldDB" id="A0AB34JMW2"/>
<feature type="compositionally biased region" description="Pro residues" evidence="3">
    <location>
        <begin position="17"/>
        <end position="38"/>
    </location>
</feature>
<reference evidence="4 5" key="1">
    <citation type="journal article" date="2024" name="Science">
        <title>Giant polyketide synthase enzymes in the biosynthesis of giant marine polyether toxins.</title>
        <authorList>
            <person name="Fallon T.R."/>
            <person name="Shende V.V."/>
            <person name="Wierzbicki I.H."/>
            <person name="Pendleton A.L."/>
            <person name="Watervoot N.F."/>
            <person name="Auber R.P."/>
            <person name="Gonzalez D.J."/>
            <person name="Wisecaver J.H."/>
            <person name="Moore B.S."/>
        </authorList>
    </citation>
    <scope>NUCLEOTIDE SEQUENCE [LARGE SCALE GENOMIC DNA]</scope>
    <source>
        <strain evidence="4 5">12B1</strain>
    </source>
</reference>
<keyword evidence="5" id="KW-1185">Reference proteome</keyword>
<accession>A0AB34JMW2</accession>
<dbReference type="Pfam" id="PF13424">
    <property type="entry name" value="TPR_12"/>
    <property type="match status" value="2"/>
</dbReference>
<dbReference type="SMART" id="SM00028">
    <property type="entry name" value="TPR"/>
    <property type="match status" value="5"/>
</dbReference>
<dbReference type="EMBL" id="JBGBPQ010000006">
    <property type="protein sequence ID" value="KAL1522340.1"/>
    <property type="molecule type" value="Genomic_DNA"/>
</dbReference>
<evidence type="ECO:0000313" key="5">
    <source>
        <dbReference type="Proteomes" id="UP001515480"/>
    </source>
</evidence>
<dbReference type="SUPFAM" id="SSF48452">
    <property type="entry name" value="TPR-like"/>
    <property type="match status" value="3"/>
</dbReference>
<dbReference type="PANTHER" id="PTHR45641:SF19">
    <property type="entry name" value="NEPHROCYSTIN-3"/>
    <property type="match status" value="1"/>
</dbReference>
<feature type="region of interest" description="Disordered" evidence="3">
    <location>
        <begin position="1"/>
        <end position="101"/>
    </location>
</feature>
<comment type="caution">
    <text evidence="4">The sequence shown here is derived from an EMBL/GenBank/DDBJ whole genome shotgun (WGS) entry which is preliminary data.</text>
</comment>
<dbReference type="Proteomes" id="UP001515480">
    <property type="component" value="Unassembled WGS sequence"/>
</dbReference>
<feature type="compositionally biased region" description="Low complexity" evidence="3">
    <location>
        <begin position="65"/>
        <end position="78"/>
    </location>
</feature>
<evidence type="ECO:0000256" key="2">
    <source>
        <dbReference type="ARBA" id="ARBA00022803"/>
    </source>
</evidence>
<feature type="compositionally biased region" description="Pro residues" evidence="3">
    <location>
        <begin position="79"/>
        <end position="98"/>
    </location>
</feature>
<dbReference type="Gene3D" id="1.25.40.10">
    <property type="entry name" value="Tetratricopeptide repeat domain"/>
    <property type="match status" value="3"/>
</dbReference>
<evidence type="ECO:0000256" key="1">
    <source>
        <dbReference type="ARBA" id="ARBA00022737"/>
    </source>
</evidence>
<protein>
    <recommendedName>
        <fullName evidence="6">Kinesin light chain</fullName>
    </recommendedName>
</protein>